<dbReference type="InterPro" id="IPR000821">
    <property type="entry name" value="Ala_racemase"/>
</dbReference>
<dbReference type="AlphaFoldDB" id="A0A1I2CLM1"/>
<keyword evidence="9" id="KW-0812">Transmembrane</keyword>
<dbReference type="Pfam" id="PF00842">
    <property type="entry name" value="Ala_racemase_C"/>
    <property type="match status" value="1"/>
</dbReference>
<comment type="subcellular location">
    <subcellularLocation>
        <location evidence="2">Membrane</location>
    </subcellularLocation>
</comment>
<evidence type="ECO:0000256" key="3">
    <source>
        <dbReference type="ARBA" id="ARBA00007400"/>
    </source>
</evidence>
<evidence type="ECO:0000256" key="8">
    <source>
        <dbReference type="PIRSR" id="PIRSR600821-52"/>
    </source>
</evidence>
<comment type="pathway">
    <text evidence="6">Amino-acid biosynthesis; D-alanine biosynthesis; D-alanine from L-alanine: step 1/1.</text>
</comment>
<dbReference type="Proteomes" id="UP000183410">
    <property type="component" value="Unassembled WGS sequence"/>
</dbReference>
<dbReference type="FunFam" id="3.20.20.10:FF:000002">
    <property type="entry name" value="Alanine racemase"/>
    <property type="match status" value="1"/>
</dbReference>
<dbReference type="RefSeq" id="WP_063838027.1">
    <property type="nucleotide sequence ID" value="NZ_FONN01000005.1"/>
</dbReference>
<dbReference type="OrthoDB" id="9813814at2"/>
<feature type="transmembrane region" description="Helical" evidence="9">
    <location>
        <begin position="249"/>
        <end position="268"/>
    </location>
</feature>
<dbReference type="InterPro" id="IPR001608">
    <property type="entry name" value="Ala_racemase_N"/>
</dbReference>
<dbReference type="GO" id="GO:0005829">
    <property type="term" value="C:cytosol"/>
    <property type="evidence" value="ECO:0007669"/>
    <property type="project" value="TreeGrafter"/>
</dbReference>
<evidence type="ECO:0000313" key="11">
    <source>
        <dbReference type="EMBL" id="SFE69045.1"/>
    </source>
</evidence>
<dbReference type="InterPro" id="IPR020622">
    <property type="entry name" value="Ala_racemase_pyridoxalP-BS"/>
</dbReference>
<keyword evidence="9" id="KW-0472">Membrane</keyword>
<feature type="transmembrane region" description="Helical" evidence="9">
    <location>
        <begin position="310"/>
        <end position="330"/>
    </location>
</feature>
<dbReference type="HAMAP" id="MF_01201">
    <property type="entry name" value="Ala_racemase"/>
    <property type="match status" value="1"/>
</dbReference>
<feature type="binding site" evidence="6 8">
    <location>
        <position position="469"/>
    </location>
    <ligand>
        <name>substrate</name>
    </ligand>
</feature>
<keyword evidence="9" id="KW-1133">Transmembrane helix</keyword>
<dbReference type="PANTHER" id="PTHR30511:SF0">
    <property type="entry name" value="ALANINE RACEMASE, CATABOLIC-RELATED"/>
    <property type="match status" value="1"/>
</dbReference>
<comment type="function">
    <text evidence="6">Catalyzes the interconversion of L-alanine and D-alanine. May also act on other amino acids.</text>
</comment>
<feature type="domain" description="Alanine racemase C-terminal" evidence="10">
    <location>
        <begin position="581"/>
        <end position="710"/>
    </location>
</feature>
<accession>A0A1I2CLM1</accession>
<dbReference type="NCBIfam" id="NF033131">
    <property type="entry name" value="vanT-G-Cterm"/>
    <property type="match status" value="1"/>
</dbReference>
<dbReference type="Gene3D" id="2.40.37.10">
    <property type="entry name" value="Lyase, Ornithine Decarboxylase, Chain A, domain 1"/>
    <property type="match status" value="1"/>
</dbReference>
<gene>
    <name evidence="11" type="ORF">SAMN04487969_105139</name>
</gene>
<sequence>MGAVSKFGYGGVDYFKLAAALLVIAIHTGPLSSYSPNADFIVTSIVARLAVPFFFMASGYFFFIKLTGDQRNDWAALGRFSGHIGKLYLLAILLYVPLNIYMGYFTESFGIASLWKDIVFNGTFYHLWYLPALLLGMWIVYVFHARLALWIVLAVTVILYAIALLEDSYAGLAEQNSLLSALYTKLFDYTRNGIGFAPLYIALGAWSAQKTNKLAWKWYAAGFLGSVCLLVAEGIALKNAGWPRHDSMYIALVPAVYSFFQLALLLKWKASPFIREWSMWIYILYPLFIVAVRGIAKLTGTAELFIGDSLLHFLAVTLLSMLVAAGLVLIKQRNKPRKPAMHRAWAEINLDHLEHNLRQFKKITRAGTQMMAVVKADAYGHGSIPISRKLNEAGVRSFAVAEIDEGIALRKKGIKGDILILGYTPLNRLQELRRYKLAQTVISADDAERLQAFGKKIKVHIKINTGMNRLGEHYNDMERIRSMYQHKNLQVMGTFSHLTSAESHRKEDVDFTRLQLERFDSVVDQLTADGFDSGITHIQSSYGILNYPERGYGIVRPGIALYGILSQDNDRVHANVELRPVLSLKATVTLVKSIQAGEPVGYNGCYTPSRDSKIATVSIGYADGIPRELSQKGGCVLIHGQRALIVGKICMDQMMVDVTAIADVRQGDTATLIGQDGEESITAGEIAKRVGTITNEVVSALGSRVENVYISNAAEAERVRADAQIKGKTKLLY</sequence>
<feature type="binding site" evidence="6 8">
    <location>
        <position position="651"/>
    </location>
    <ligand>
        <name>substrate</name>
    </ligand>
</feature>
<evidence type="ECO:0000313" key="12">
    <source>
        <dbReference type="Proteomes" id="UP000183410"/>
    </source>
</evidence>
<feature type="transmembrane region" description="Helical" evidence="9">
    <location>
        <begin position="7"/>
        <end position="28"/>
    </location>
</feature>
<dbReference type="InterPro" id="IPR002656">
    <property type="entry name" value="Acyl_transf_3_dom"/>
</dbReference>
<dbReference type="InterPro" id="IPR009006">
    <property type="entry name" value="Ala_racemase/Decarboxylase_C"/>
</dbReference>
<feature type="transmembrane region" description="Helical" evidence="9">
    <location>
        <begin position="84"/>
        <end position="104"/>
    </location>
</feature>
<feature type="transmembrane region" description="Helical" evidence="9">
    <location>
        <begin position="189"/>
        <end position="206"/>
    </location>
</feature>
<reference evidence="12" key="1">
    <citation type="submission" date="2016-10" db="EMBL/GenBank/DDBJ databases">
        <authorList>
            <person name="Varghese N."/>
            <person name="Submissions S."/>
        </authorList>
    </citation>
    <scope>NUCLEOTIDE SEQUENCE [LARGE SCALE GENOMIC DNA]</scope>
    <source>
        <strain evidence="12">CGMCC 1.10223</strain>
    </source>
</reference>
<dbReference type="GO" id="GO:0016747">
    <property type="term" value="F:acyltransferase activity, transferring groups other than amino-acyl groups"/>
    <property type="evidence" value="ECO:0007669"/>
    <property type="project" value="InterPro"/>
</dbReference>
<dbReference type="UniPathway" id="UPA00042">
    <property type="reaction ID" value="UER00497"/>
</dbReference>
<dbReference type="PRINTS" id="PR00992">
    <property type="entry name" value="ALARACEMASE"/>
</dbReference>
<keyword evidence="5 6" id="KW-0413">Isomerase</keyword>
<evidence type="ECO:0000256" key="4">
    <source>
        <dbReference type="ARBA" id="ARBA00022898"/>
    </source>
</evidence>
<feature type="transmembrane region" description="Helical" evidence="9">
    <location>
        <begin position="124"/>
        <end position="143"/>
    </location>
</feature>
<feature type="transmembrane region" description="Helical" evidence="9">
    <location>
        <begin position="150"/>
        <end position="169"/>
    </location>
</feature>
<dbReference type="Pfam" id="PF01168">
    <property type="entry name" value="Ala_racemase_N"/>
    <property type="match status" value="1"/>
</dbReference>
<dbReference type="PROSITE" id="PS00395">
    <property type="entry name" value="ALANINE_RACEMASE"/>
    <property type="match status" value="1"/>
</dbReference>
<feature type="transmembrane region" description="Helical" evidence="9">
    <location>
        <begin position="280"/>
        <end position="298"/>
    </location>
</feature>
<organism evidence="11 12">
    <name type="scientific">Paenibacillus algorifonticola</name>
    <dbReference type="NCBI Taxonomy" id="684063"/>
    <lineage>
        <taxon>Bacteria</taxon>
        <taxon>Bacillati</taxon>
        <taxon>Bacillota</taxon>
        <taxon>Bacilli</taxon>
        <taxon>Bacillales</taxon>
        <taxon>Paenibacillaceae</taxon>
        <taxon>Paenibacillus</taxon>
    </lineage>
</organism>
<dbReference type="NCBIfam" id="TIGR00492">
    <property type="entry name" value="alr"/>
    <property type="match status" value="1"/>
</dbReference>
<dbReference type="GO" id="GO:0030170">
    <property type="term" value="F:pyridoxal phosphate binding"/>
    <property type="evidence" value="ECO:0007669"/>
    <property type="project" value="UniProtKB-UniRule"/>
</dbReference>
<dbReference type="Pfam" id="PF01757">
    <property type="entry name" value="Acyl_transf_3"/>
    <property type="match status" value="1"/>
</dbReference>
<evidence type="ECO:0000256" key="5">
    <source>
        <dbReference type="ARBA" id="ARBA00023235"/>
    </source>
</evidence>
<dbReference type="EC" id="5.1.1.1" evidence="6"/>
<dbReference type="SUPFAM" id="SSF51419">
    <property type="entry name" value="PLP-binding barrel"/>
    <property type="match status" value="1"/>
</dbReference>
<dbReference type="Gene3D" id="3.20.20.10">
    <property type="entry name" value="Alanine racemase"/>
    <property type="match status" value="1"/>
</dbReference>
<comment type="similarity">
    <text evidence="3">Belongs to the acyltransferase 3 family.</text>
</comment>
<evidence type="ECO:0000256" key="1">
    <source>
        <dbReference type="ARBA" id="ARBA00001933"/>
    </source>
</evidence>
<evidence type="ECO:0000259" key="10">
    <source>
        <dbReference type="SMART" id="SM01005"/>
    </source>
</evidence>
<feature type="transmembrane region" description="Helical" evidence="9">
    <location>
        <begin position="218"/>
        <end position="237"/>
    </location>
</feature>
<feature type="active site" description="Proton acceptor; specific for L-alanine" evidence="6">
    <location>
        <position position="602"/>
    </location>
</feature>
<feature type="active site" description="Proton acceptor; specific for D-alanine" evidence="6">
    <location>
        <position position="375"/>
    </location>
</feature>
<evidence type="ECO:0000256" key="7">
    <source>
        <dbReference type="PIRSR" id="PIRSR600821-50"/>
    </source>
</evidence>
<comment type="similarity">
    <text evidence="6">Belongs to the alanine racemase family.</text>
</comment>
<dbReference type="InterPro" id="IPR011079">
    <property type="entry name" value="Ala_racemase_C"/>
</dbReference>
<dbReference type="SMART" id="SM01005">
    <property type="entry name" value="Ala_racemase_C"/>
    <property type="match status" value="1"/>
</dbReference>
<name>A0A1I2CLM1_9BACL</name>
<protein>
    <recommendedName>
        <fullName evidence="6">Alanine racemase</fullName>
        <ecNumber evidence="6">5.1.1.1</ecNumber>
    </recommendedName>
</protein>
<dbReference type="PANTHER" id="PTHR30511">
    <property type="entry name" value="ALANINE RACEMASE"/>
    <property type="match status" value="1"/>
</dbReference>
<evidence type="ECO:0000256" key="2">
    <source>
        <dbReference type="ARBA" id="ARBA00004370"/>
    </source>
</evidence>
<comment type="catalytic activity">
    <reaction evidence="6">
        <text>L-alanine = D-alanine</text>
        <dbReference type="Rhea" id="RHEA:20249"/>
        <dbReference type="ChEBI" id="CHEBI:57416"/>
        <dbReference type="ChEBI" id="CHEBI:57972"/>
        <dbReference type="EC" id="5.1.1.1"/>
    </reaction>
</comment>
<dbReference type="InterPro" id="IPR029066">
    <property type="entry name" value="PLP-binding_barrel"/>
</dbReference>
<dbReference type="GO" id="GO:0030632">
    <property type="term" value="P:D-alanine biosynthetic process"/>
    <property type="evidence" value="ECO:0007669"/>
    <property type="project" value="UniProtKB-UniRule"/>
</dbReference>
<feature type="modified residue" description="N6-(pyridoxal phosphate)lysine" evidence="6 7">
    <location>
        <position position="375"/>
    </location>
</feature>
<keyword evidence="12" id="KW-1185">Reference proteome</keyword>
<evidence type="ECO:0000256" key="9">
    <source>
        <dbReference type="SAM" id="Phobius"/>
    </source>
</evidence>
<feature type="transmembrane region" description="Helical" evidence="9">
    <location>
        <begin position="40"/>
        <end position="63"/>
    </location>
</feature>
<evidence type="ECO:0000256" key="6">
    <source>
        <dbReference type="HAMAP-Rule" id="MF_01201"/>
    </source>
</evidence>
<dbReference type="GO" id="GO:0008784">
    <property type="term" value="F:alanine racemase activity"/>
    <property type="evidence" value="ECO:0007669"/>
    <property type="project" value="UniProtKB-UniRule"/>
</dbReference>
<dbReference type="SUPFAM" id="SSF50621">
    <property type="entry name" value="Alanine racemase C-terminal domain-like"/>
    <property type="match status" value="1"/>
</dbReference>
<proteinExistence type="inferred from homology"/>
<keyword evidence="4 6" id="KW-0663">Pyridoxal phosphate</keyword>
<comment type="cofactor">
    <cofactor evidence="1 6 7">
        <name>pyridoxal 5'-phosphate</name>
        <dbReference type="ChEBI" id="CHEBI:597326"/>
    </cofactor>
</comment>
<dbReference type="EMBL" id="FONN01000005">
    <property type="protein sequence ID" value="SFE69045.1"/>
    <property type="molecule type" value="Genomic_DNA"/>
</dbReference>